<keyword evidence="3" id="KW-1185">Reference proteome</keyword>
<dbReference type="RefSeq" id="WP_290361225.1">
    <property type="nucleotide sequence ID" value="NZ_JAUHHC010000006.1"/>
</dbReference>
<dbReference type="Gene3D" id="3.40.50.720">
    <property type="entry name" value="NAD(P)-binding Rossmann-like Domain"/>
    <property type="match status" value="1"/>
</dbReference>
<evidence type="ECO:0000259" key="1">
    <source>
        <dbReference type="SMART" id="SM00829"/>
    </source>
</evidence>
<evidence type="ECO:0000313" key="2">
    <source>
        <dbReference type="EMBL" id="MDN3922917.1"/>
    </source>
</evidence>
<dbReference type="SMART" id="SM00829">
    <property type="entry name" value="PKS_ER"/>
    <property type="match status" value="1"/>
</dbReference>
<dbReference type="EMBL" id="JAUHHC010000006">
    <property type="protein sequence ID" value="MDN3922917.1"/>
    <property type="molecule type" value="Genomic_DNA"/>
</dbReference>
<dbReference type="InterPro" id="IPR013154">
    <property type="entry name" value="ADH-like_N"/>
</dbReference>
<dbReference type="PANTHER" id="PTHR11695:SF294">
    <property type="entry name" value="RETICULON-4-INTERACTING PROTEIN 1, MITOCHONDRIAL"/>
    <property type="match status" value="1"/>
</dbReference>
<proteinExistence type="predicted"/>
<feature type="domain" description="Enoyl reductase (ER)" evidence="1">
    <location>
        <begin position="11"/>
        <end position="339"/>
    </location>
</feature>
<gene>
    <name evidence="2" type="ORF">QWJ38_21710</name>
</gene>
<organism evidence="2 3">
    <name type="scientific">Roseateles violae</name>
    <dbReference type="NCBI Taxonomy" id="3058042"/>
    <lineage>
        <taxon>Bacteria</taxon>
        <taxon>Pseudomonadati</taxon>
        <taxon>Pseudomonadota</taxon>
        <taxon>Betaproteobacteria</taxon>
        <taxon>Burkholderiales</taxon>
        <taxon>Sphaerotilaceae</taxon>
        <taxon>Roseateles</taxon>
    </lineage>
</organism>
<dbReference type="Gene3D" id="3.90.180.10">
    <property type="entry name" value="Medium-chain alcohol dehydrogenases, catalytic domain"/>
    <property type="match status" value="1"/>
</dbReference>
<dbReference type="InterPro" id="IPR036291">
    <property type="entry name" value="NAD(P)-bd_dom_sf"/>
</dbReference>
<sequence>MRHELICSEPATPARLTLRSAPLPQPGSGEVLVRVQASSVNPIDVKRAAGYGRRLLGLKGAARFPLALGNDVAGLVVAVGADVTGIAAGQRVFGLLPTGRAGGAHATHVLVSEQLLRVAPEEADPAALAVLPYSFTTMWLALRSAGLKAANARGARVLVHGASGGLGSLALQQLRLWGSQVTAICAKGRREEARALGAQLTVERGPLAIASLPSDFDVVLNFANWDDDDVLASRLGPQALGQATTVHPLLANFDRLGWLGGMLATRRDRRCVQAAVVARAPRARYSWTLFKPDRAALDALALGVNLGRFRLPVGLAVPLTEAHAAFAHVAAGLSGRAVLLP</sequence>
<dbReference type="Proteomes" id="UP001228044">
    <property type="component" value="Unassembled WGS sequence"/>
</dbReference>
<dbReference type="InterPro" id="IPR050700">
    <property type="entry name" value="YIM1/Zinc_Alcohol_DH_Fams"/>
</dbReference>
<dbReference type="SUPFAM" id="SSF50129">
    <property type="entry name" value="GroES-like"/>
    <property type="match status" value="1"/>
</dbReference>
<name>A0ABT8DZC2_9BURK</name>
<evidence type="ECO:0000313" key="3">
    <source>
        <dbReference type="Proteomes" id="UP001228044"/>
    </source>
</evidence>
<accession>A0ABT8DZC2</accession>
<comment type="caution">
    <text evidence="2">The sequence shown here is derived from an EMBL/GenBank/DDBJ whole genome shotgun (WGS) entry which is preliminary data.</text>
</comment>
<dbReference type="SUPFAM" id="SSF51735">
    <property type="entry name" value="NAD(P)-binding Rossmann-fold domains"/>
    <property type="match status" value="1"/>
</dbReference>
<protein>
    <submittedName>
        <fullName evidence="2">Alcohol dehydrogenase catalytic domain-containing protein</fullName>
    </submittedName>
</protein>
<dbReference type="PANTHER" id="PTHR11695">
    <property type="entry name" value="ALCOHOL DEHYDROGENASE RELATED"/>
    <property type="match status" value="1"/>
</dbReference>
<dbReference type="InterPro" id="IPR020843">
    <property type="entry name" value="ER"/>
</dbReference>
<reference evidence="2 3" key="1">
    <citation type="submission" date="2023-06" db="EMBL/GenBank/DDBJ databases">
        <title>Pelomonas sp. PFR6 16S ribosomal RNA gene Genome sequencing and assembly.</title>
        <authorList>
            <person name="Woo H."/>
        </authorList>
    </citation>
    <scope>NUCLEOTIDE SEQUENCE [LARGE SCALE GENOMIC DNA]</scope>
    <source>
        <strain evidence="2 3">PFR6</strain>
    </source>
</reference>
<dbReference type="InterPro" id="IPR011032">
    <property type="entry name" value="GroES-like_sf"/>
</dbReference>
<dbReference type="Pfam" id="PF08240">
    <property type="entry name" value="ADH_N"/>
    <property type="match status" value="1"/>
</dbReference>